<protein>
    <submittedName>
        <fullName evidence="10">Uncharacterized protein</fullName>
    </submittedName>
</protein>
<dbReference type="GO" id="GO:0004984">
    <property type="term" value="F:olfactory receptor activity"/>
    <property type="evidence" value="ECO:0007669"/>
    <property type="project" value="InterPro"/>
</dbReference>
<dbReference type="InParanoid" id="E2A1T7"/>
<evidence type="ECO:0000256" key="5">
    <source>
        <dbReference type="ARBA" id="ARBA00022989"/>
    </source>
</evidence>
<dbReference type="GO" id="GO:0007165">
    <property type="term" value="P:signal transduction"/>
    <property type="evidence" value="ECO:0007669"/>
    <property type="project" value="UniProtKB-KW"/>
</dbReference>
<dbReference type="Proteomes" id="UP000000311">
    <property type="component" value="Unassembled WGS sequence"/>
</dbReference>
<evidence type="ECO:0000256" key="1">
    <source>
        <dbReference type="ARBA" id="ARBA00004141"/>
    </source>
</evidence>
<organism evidence="11">
    <name type="scientific">Camponotus floridanus</name>
    <name type="common">Florida carpenter ant</name>
    <dbReference type="NCBI Taxonomy" id="104421"/>
    <lineage>
        <taxon>Eukaryota</taxon>
        <taxon>Metazoa</taxon>
        <taxon>Ecdysozoa</taxon>
        <taxon>Arthropoda</taxon>
        <taxon>Hexapoda</taxon>
        <taxon>Insecta</taxon>
        <taxon>Pterygota</taxon>
        <taxon>Neoptera</taxon>
        <taxon>Endopterygota</taxon>
        <taxon>Hymenoptera</taxon>
        <taxon>Apocrita</taxon>
        <taxon>Aculeata</taxon>
        <taxon>Formicoidea</taxon>
        <taxon>Formicidae</taxon>
        <taxon>Formicinae</taxon>
        <taxon>Camponotus</taxon>
    </lineage>
</organism>
<evidence type="ECO:0000256" key="8">
    <source>
        <dbReference type="ARBA" id="ARBA00023224"/>
    </source>
</evidence>
<dbReference type="InterPro" id="IPR004117">
    <property type="entry name" value="7tm6_olfct_rcpt"/>
</dbReference>
<evidence type="ECO:0000313" key="11">
    <source>
        <dbReference type="Proteomes" id="UP000000311"/>
    </source>
</evidence>
<gene>
    <name evidence="10" type="ORF">EAG_16150</name>
</gene>
<dbReference type="GO" id="GO:0016020">
    <property type="term" value="C:membrane"/>
    <property type="evidence" value="ECO:0007669"/>
    <property type="project" value="UniProtKB-SubCell"/>
</dbReference>
<keyword evidence="2" id="KW-0716">Sensory transduction</keyword>
<sequence length="175" mass="20572">VIFQIENYYHQAKTEERNVFQKYIDRYIYLYATTLGLITVGLFISFLDPLLRGFDTFPLVIKYPFPIDRQLLRAIVYCHHMFGIYQIYCQVSSNVFLAFLLWFTSARFEISNKFRTTTKYSDWKRCISEHQELLRFAQEISLSISYIILLSLGISTYSLVFGGVSILSVCVYSLL</sequence>
<keyword evidence="3 9" id="KW-0812">Transmembrane</keyword>
<dbReference type="AlphaFoldDB" id="E2A1T7"/>
<name>E2A1T7_CAMFO</name>
<dbReference type="OrthoDB" id="8185860at2759"/>
<dbReference type="GO" id="GO:0005549">
    <property type="term" value="F:odorant binding"/>
    <property type="evidence" value="ECO:0007669"/>
    <property type="project" value="InterPro"/>
</dbReference>
<keyword evidence="5 9" id="KW-1133">Transmembrane helix</keyword>
<feature type="transmembrane region" description="Helical" evidence="9">
    <location>
        <begin position="82"/>
        <end position="103"/>
    </location>
</feature>
<feature type="non-terminal residue" evidence="10">
    <location>
        <position position="1"/>
    </location>
</feature>
<feature type="transmembrane region" description="Helical" evidence="9">
    <location>
        <begin position="27"/>
        <end position="47"/>
    </location>
</feature>
<evidence type="ECO:0000256" key="7">
    <source>
        <dbReference type="ARBA" id="ARBA00023170"/>
    </source>
</evidence>
<keyword evidence="4" id="KW-0552">Olfaction</keyword>
<evidence type="ECO:0000256" key="6">
    <source>
        <dbReference type="ARBA" id="ARBA00023136"/>
    </source>
</evidence>
<dbReference type="Pfam" id="PF02949">
    <property type="entry name" value="7tm_6"/>
    <property type="match status" value="1"/>
</dbReference>
<reference evidence="10 11" key="1">
    <citation type="journal article" date="2010" name="Science">
        <title>Genomic comparison of the ants Camponotus floridanus and Harpegnathos saltator.</title>
        <authorList>
            <person name="Bonasio R."/>
            <person name="Zhang G."/>
            <person name="Ye C."/>
            <person name="Mutti N.S."/>
            <person name="Fang X."/>
            <person name="Qin N."/>
            <person name="Donahue G."/>
            <person name="Yang P."/>
            <person name="Li Q."/>
            <person name="Li C."/>
            <person name="Zhang P."/>
            <person name="Huang Z."/>
            <person name="Berger S.L."/>
            <person name="Reinberg D."/>
            <person name="Wang J."/>
            <person name="Liebig J."/>
        </authorList>
    </citation>
    <scope>NUCLEOTIDE SEQUENCE [LARGE SCALE GENOMIC DNA]</scope>
    <source>
        <strain evidence="11">C129</strain>
    </source>
</reference>
<keyword evidence="6 9" id="KW-0472">Membrane</keyword>
<comment type="subcellular location">
    <subcellularLocation>
        <location evidence="1">Membrane</location>
        <topology evidence="1">Multi-pass membrane protein</topology>
    </subcellularLocation>
</comment>
<evidence type="ECO:0000256" key="4">
    <source>
        <dbReference type="ARBA" id="ARBA00022725"/>
    </source>
</evidence>
<accession>E2A1T7</accession>
<keyword evidence="8" id="KW-0807">Transducer</keyword>
<evidence type="ECO:0000256" key="2">
    <source>
        <dbReference type="ARBA" id="ARBA00022606"/>
    </source>
</evidence>
<evidence type="ECO:0000256" key="9">
    <source>
        <dbReference type="SAM" id="Phobius"/>
    </source>
</evidence>
<evidence type="ECO:0000313" key="10">
    <source>
        <dbReference type="EMBL" id="EFN72609.1"/>
    </source>
</evidence>
<keyword evidence="11" id="KW-1185">Reference proteome</keyword>
<dbReference type="OMA" id="ECKAYIQ"/>
<evidence type="ECO:0000256" key="3">
    <source>
        <dbReference type="ARBA" id="ARBA00022692"/>
    </source>
</evidence>
<keyword evidence="7" id="KW-0675">Receptor</keyword>
<proteinExistence type="predicted"/>
<dbReference type="EMBL" id="GL435798">
    <property type="protein sequence ID" value="EFN72609.1"/>
    <property type="molecule type" value="Genomic_DNA"/>
</dbReference>
<feature type="transmembrane region" description="Helical" evidence="9">
    <location>
        <begin position="144"/>
        <end position="174"/>
    </location>
</feature>